<dbReference type="Gene3D" id="2.120.10.80">
    <property type="entry name" value="Kelch-type beta propeller"/>
    <property type="match status" value="1"/>
</dbReference>
<protein>
    <submittedName>
        <fullName evidence="2">Uncharacterized protein</fullName>
    </submittedName>
</protein>
<dbReference type="InterPro" id="IPR015915">
    <property type="entry name" value="Kelch-typ_b-propeller"/>
</dbReference>
<name>A0A9P6ELM9_9AGAR</name>
<reference evidence="2" key="1">
    <citation type="submission" date="2020-11" db="EMBL/GenBank/DDBJ databases">
        <authorList>
            <consortium name="DOE Joint Genome Institute"/>
            <person name="Ahrendt S."/>
            <person name="Riley R."/>
            <person name="Andreopoulos W."/>
            <person name="Labutti K."/>
            <person name="Pangilinan J."/>
            <person name="Ruiz-Duenas F.J."/>
            <person name="Barrasa J.M."/>
            <person name="Sanchez-Garcia M."/>
            <person name="Camarero S."/>
            <person name="Miyauchi S."/>
            <person name="Serrano A."/>
            <person name="Linde D."/>
            <person name="Babiker R."/>
            <person name="Drula E."/>
            <person name="Ayuso-Fernandez I."/>
            <person name="Pacheco R."/>
            <person name="Padilla G."/>
            <person name="Ferreira P."/>
            <person name="Barriuso J."/>
            <person name="Kellner H."/>
            <person name="Castanera R."/>
            <person name="Alfaro M."/>
            <person name="Ramirez L."/>
            <person name="Pisabarro A.G."/>
            <person name="Kuo A."/>
            <person name="Tritt A."/>
            <person name="Lipzen A."/>
            <person name="He G."/>
            <person name="Yan M."/>
            <person name="Ng V."/>
            <person name="Cullen D."/>
            <person name="Martin F."/>
            <person name="Rosso M.-N."/>
            <person name="Henrissat B."/>
            <person name="Hibbett D."/>
            <person name="Martinez A.T."/>
            <person name="Grigoriev I.V."/>
        </authorList>
    </citation>
    <scope>NUCLEOTIDE SEQUENCE</scope>
    <source>
        <strain evidence="2">CBS 506.95</strain>
    </source>
</reference>
<dbReference type="OrthoDB" id="3228507at2759"/>
<dbReference type="SUPFAM" id="SSF117281">
    <property type="entry name" value="Kelch motif"/>
    <property type="match status" value="1"/>
</dbReference>
<feature type="region of interest" description="Disordered" evidence="1">
    <location>
        <begin position="1"/>
        <end position="36"/>
    </location>
</feature>
<proteinExistence type="predicted"/>
<evidence type="ECO:0000256" key="1">
    <source>
        <dbReference type="SAM" id="MobiDB-lite"/>
    </source>
</evidence>
<dbReference type="AlphaFoldDB" id="A0A9P6ELM9"/>
<gene>
    <name evidence="2" type="ORF">CPB83DRAFT_762070</name>
</gene>
<sequence>MTTGGSRSKPNIGRQRPQRHQPNAEAGPSHGKQDELPSAIVRGVEKLSGTAAPFNDLGSWISDPYEKKIYTFNGERPGKQDIPTSDFYSLDITTRHWTDLTNGLAFKTIGSPFSPFTRRELRQLPLLSYPSCTLFRHHDTSFLLIFGGSRLNNETDEAMSDLIVVNLSLFEWWYQPIGGGNVKGRIKPAIAVIGTQFFIFGGYENFEGDGSPITSYSVANLLNDGTWKWDAARMDLEYPREVPAGMIFSEAIPVYDGLKLFLTPGRTTGDEKLSFTESNMFFYHTQRKTFRAVVVDADKPDVFPTEILWHWTSKPPSIPATTPPMNTHSSAQQNNILICAWVPWGNSDAVPELWRLSPSPEEHIVKLGLGRMVYNLNHDFQGVVMLGEQLFLLGYVADETKKVVYKNAKWNIIFEVPYRQLPGW</sequence>
<dbReference type="PANTHER" id="PTHR23244">
    <property type="entry name" value="KELCH REPEAT DOMAIN"/>
    <property type="match status" value="1"/>
</dbReference>
<dbReference type="EMBL" id="MU157836">
    <property type="protein sequence ID" value="KAF9531118.1"/>
    <property type="molecule type" value="Genomic_DNA"/>
</dbReference>
<evidence type="ECO:0000313" key="2">
    <source>
        <dbReference type="EMBL" id="KAF9531118.1"/>
    </source>
</evidence>
<accession>A0A9P6ELM9</accession>
<keyword evidence="3" id="KW-1185">Reference proteome</keyword>
<organism evidence="2 3">
    <name type="scientific">Crepidotus variabilis</name>
    <dbReference type="NCBI Taxonomy" id="179855"/>
    <lineage>
        <taxon>Eukaryota</taxon>
        <taxon>Fungi</taxon>
        <taxon>Dikarya</taxon>
        <taxon>Basidiomycota</taxon>
        <taxon>Agaricomycotina</taxon>
        <taxon>Agaricomycetes</taxon>
        <taxon>Agaricomycetidae</taxon>
        <taxon>Agaricales</taxon>
        <taxon>Agaricineae</taxon>
        <taxon>Crepidotaceae</taxon>
        <taxon>Crepidotus</taxon>
    </lineage>
</organism>
<comment type="caution">
    <text evidence="2">The sequence shown here is derived from an EMBL/GenBank/DDBJ whole genome shotgun (WGS) entry which is preliminary data.</text>
</comment>
<dbReference type="Proteomes" id="UP000807306">
    <property type="component" value="Unassembled WGS sequence"/>
</dbReference>
<evidence type="ECO:0000313" key="3">
    <source>
        <dbReference type="Proteomes" id="UP000807306"/>
    </source>
</evidence>